<dbReference type="Proteomes" id="UP000315496">
    <property type="component" value="Chromosome 1"/>
</dbReference>
<keyword evidence="4" id="KW-0813">Transport</keyword>
<dbReference type="GO" id="GO:0000139">
    <property type="term" value="C:Golgi membrane"/>
    <property type="evidence" value="ECO:0007669"/>
    <property type="project" value="UniProtKB-SubCell"/>
</dbReference>
<dbReference type="InterPro" id="IPR011012">
    <property type="entry name" value="Longin-like_dom_sf"/>
</dbReference>
<dbReference type="GO" id="GO:0005789">
    <property type="term" value="C:endoplasmic reticulum membrane"/>
    <property type="evidence" value="ECO:0007669"/>
    <property type="project" value="UniProtKB-SubCell"/>
</dbReference>
<evidence type="ECO:0000256" key="9">
    <source>
        <dbReference type="ARBA" id="ARBA00023034"/>
    </source>
</evidence>
<evidence type="ECO:0000256" key="3">
    <source>
        <dbReference type="ARBA" id="ARBA00008025"/>
    </source>
</evidence>
<dbReference type="PANTHER" id="PTHR45837">
    <property type="entry name" value="VESICLE-TRAFFICKING PROTEIN SEC22B"/>
    <property type="match status" value="1"/>
</dbReference>
<dbReference type="GO" id="GO:0006888">
    <property type="term" value="P:endoplasmic reticulum to Golgi vesicle-mediated transport"/>
    <property type="evidence" value="ECO:0007669"/>
    <property type="project" value="InterPro"/>
</dbReference>
<accession>A0A4Z1TDP2</accession>
<dbReference type="AlphaFoldDB" id="A0A4Z1TDP2"/>
<organism evidence="16 17">
    <name type="scientific">Giardia muris</name>
    <dbReference type="NCBI Taxonomy" id="5742"/>
    <lineage>
        <taxon>Eukaryota</taxon>
        <taxon>Metamonada</taxon>
        <taxon>Diplomonadida</taxon>
        <taxon>Hexamitidae</taxon>
        <taxon>Giardiinae</taxon>
        <taxon>Giardia</taxon>
    </lineage>
</organism>
<feature type="domain" description="V-SNARE coiled-coil homology" evidence="15">
    <location>
        <begin position="126"/>
        <end position="186"/>
    </location>
</feature>
<comment type="similarity">
    <text evidence="3">Belongs to the synaptobrevin family.</text>
</comment>
<dbReference type="InterPro" id="IPR010908">
    <property type="entry name" value="Longin_dom"/>
</dbReference>
<evidence type="ECO:0000256" key="5">
    <source>
        <dbReference type="ARBA" id="ARBA00022692"/>
    </source>
</evidence>
<keyword evidence="5 13" id="KW-0812">Transmembrane</keyword>
<dbReference type="VEuPathDB" id="GiardiaDB:GMRT_10743"/>
<keyword evidence="6" id="KW-0256">Endoplasmic reticulum</keyword>
<comment type="subcellular location">
    <subcellularLocation>
        <location evidence="1">Endoplasmic reticulum membrane</location>
        <topology evidence="1">Single-pass type IV membrane protein</topology>
    </subcellularLocation>
    <subcellularLocation>
        <location evidence="2">Golgi apparatus membrane</location>
    </subcellularLocation>
</comment>
<gene>
    <name evidence="16" type="ORF">GMRT_10743</name>
</gene>
<evidence type="ECO:0000256" key="13">
    <source>
        <dbReference type="SAM" id="Phobius"/>
    </source>
</evidence>
<dbReference type="SUPFAM" id="SSF58038">
    <property type="entry name" value="SNARE fusion complex"/>
    <property type="match status" value="1"/>
</dbReference>
<dbReference type="Pfam" id="PF00957">
    <property type="entry name" value="Synaptobrevin"/>
    <property type="match status" value="1"/>
</dbReference>
<keyword evidence="8 13" id="KW-1133">Transmembrane helix</keyword>
<keyword evidence="7" id="KW-0653">Protein transport</keyword>
<keyword evidence="17" id="KW-1185">Reference proteome</keyword>
<evidence type="ECO:0000259" key="14">
    <source>
        <dbReference type="PROSITE" id="PS50859"/>
    </source>
</evidence>
<dbReference type="Pfam" id="PF13774">
    <property type="entry name" value="Longin"/>
    <property type="match status" value="1"/>
</dbReference>
<dbReference type="InterPro" id="IPR044565">
    <property type="entry name" value="Sec22"/>
</dbReference>
<evidence type="ECO:0000313" key="17">
    <source>
        <dbReference type="Proteomes" id="UP000315496"/>
    </source>
</evidence>
<evidence type="ECO:0000256" key="11">
    <source>
        <dbReference type="ARBA" id="ARBA00023136"/>
    </source>
</evidence>
<evidence type="ECO:0000256" key="8">
    <source>
        <dbReference type="ARBA" id="ARBA00022989"/>
    </source>
</evidence>
<evidence type="ECO:0000313" key="16">
    <source>
        <dbReference type="EMBL" id="TNJ30669.1"/>
    </source>
</evidence>
<dbReference type="GO" id="GO:0005484">
    <property type="term" value="F:SNAP receptor activity"/>
    <property type="evidence" value="ECO:0007669"/>
    <property type="project" value="InterPro"/>
</dbReference>
<sequence length="208" mass="22808">MNYFIAGRVSDSVILLSTPLKRKGVGEATLEQLLRTLSASSAQRSSYASGDEVVHYLIDGDIAYIVSTANEMAVTAAMAFLQNVSSAFSARYSKNMISSASCRSDVFADFVQELDRLAQSAETRSALSRLHAETSDIKQQMLQSLDMIINRGQKLNDIEAQSADLSARARAIMGDAKALEKEAFWRQNSVYIIAAAVAFLFLLIRFAF</sequence>
<dbReference type="Gene3D" id="1.20.5.110">
    <property type="match status" value="1"/>
</dbReference>
<dbReference type="SUPFAM" id="SSF64356">
    <property type="entry name" value="SNARE-like"/>
    <property type="match status" value="1"/>
</dbReference>
<evidence type="ECO:0000256" key="6">
    <source>
        <dbReference type="ARBA" id="ARBA00022824"/>
    </source>
</evidence>
<keyword evidence="10 12" id="KW-0175">Coiled coil</keyword>
<dbReference type="Gene3D" id="3.30.450.50">
    <property type="entry name" value="Longin domain"/>
    <property type="match status" value="1"/>
</dbReference>
<evidence type="ECO:0000256" key="12">
    <source>
        <dbReference type="PROSITE-ProRule" id="PRU00290"/>
    </source>
</evidence>
<comment type="caution">
    <text evidence="16">The sequence shown here is derived from an EMBL/GenBank/DDBJ whole genome shotgun (WGS) entry which is preliminary data.</text>
</comment>
<proteinExistence type="inferred from homology"/>
<evidence type="ECO:0000256" key="2">
    <source>
        <dbReference type="ARBA" id="ARBA00004394"/>
    </source>
</evidence>
<name>A0A4Z1TDP2_GIAMU</name>
<dbReference type="GO" id="GO:0006890">
    <property type="term" value="P:retrograde vesicle-mediated transport, Golgi to endoplasmic reticulum"/>
    <property type="evidence" value="ECO:0007669"/>
    <property type="project" value="InterPro"/>
</dbReference>
<dbReference type="GO" id="GO:0015031">
    <property type="term" value="P:protein transport"/>
    <property type="evidence" value="ECO:0007669"/>
    <property type="project" value="UniProtKB-KW"/>
</dbReference>
<evidence type="ECO:0000256" key="4">
    <source>
        <dbReference type="ARBA" id="ARBA00022448"/>
    </source>
</evidence>
<evidence type="ECO:0000256" key="1">
    <source>
        <dbReference type="ARBA" id="ARBA00004163"/>
    </source>
</evidence>
<dbReference type="CDD" id="cd14824">
    <property type="entry name" value="Longin"/>
    <property type="match status" value="1"/>
</dbReference>
<dbReference type="PROSITE" id="PS50892">
    <property type="entry name" value="V_SNARE"/>
    <property type="match status" value="1"/>
</dbReference>
<evidence type="ECO:0000256" key="7">
    <source>
        <dbReference type="ARBA" id="ARBA00022927"/>
    </source>
</evidence>
<dbReference type="SMART" id="SM01270">
    <property type="entry name" value="Longin"/>
    <property type="match status" value="1"/>
</dbReference>
<evidence type="ECO:0000256" key="10">
    <source>
        <dbReference type="ARBA" id="ARBA00023054"/>
    </source>
</evidence>
<protein>
    <submittedName>
        <fullName evidence="16">R-SNARE 1</fullName>
    </submittedName>
</protein>
<feature type="transmembrane region" description="Helical" evidence="13">
    <location>
        <begin position="189"/>
        <end position="207"/>
    </location>
</feature>
<keyword evidence="11 13" id="KW-0472">Membrane</keyword>
<keyword evidence="9" id="KW-0333">Golgi apparatus</keyword>
<feature type="domain" description="Longin" evidence="14">
    <location>
        <begin position="5"/>
        <end position="114"/>
    </location>
</feature>
<reference evidence="16 17" key="1">
    <citation type="submission" date="2019-05" db="EMBL/GenBank/DDBJ databases">
        <title>The compact genome of Giardia muris reveals important steps in the evolution of intestinal protozoan parasites.</title>
        <authorList>
            <person name="Xu F."/>
            <person name="Jimenez-Gonzalez A."/>
            <person name="Einarsson E."/>
            <person name="Astvaldsson A."/>
            <person name="Peirasmaki D."/>
            <person name="Eckmann L."/>
            <person name="Andersson J.O."/>
            <person name="Svard S.G."/>
            <person name="Jerlstrom-Hultqvist J."/>
        </authorList>
    </citation>
    <scope>NUCLEOTIDE SEQUENCE [LARGE SCALE GENOMIC DNA]</scope>
    <source>
        <strain evidence="16 17">Roberts-Thomson</strain>
    </source>
</reference>
<dbReference type="InterPro" id="IPR042855">
    <property type="entry name" value="V_SNARE_CC"/>
</dbReference>
<dbReference type="OrthoDB" id="248747at2759"/>
<dbReference type="PROSITE" id="PS50859">
    <property type="entry name" value="LONGIN"/>
    <property type="match status" value="1"/>
</dbReference>
<evidence type="ECO:0000259" key="15">
    <source>
        <dbReference type="PROSITE" id="PS50892"/>
    </source>
</evidence>
<dbReference type="EMBL" id="VDLU01000001">
    <property type="protein sequence ID" value="TNJ30669.1"/>
    <property type="molecule type" value="Genomic_DNA"/>
</dbReference>